<gene>
    <name evidence="2" type="ORF">JJQ60_01570</name>
</gene>
<dbReference type="Proteomes" id="UP000651057">
    <property type="component" value="Unassembled WGS sequence"/>
</dbReference>
<accession>A0A937D4H4</accession>
<evidence type="ECO:0000313" key="3">
    <source>
        <dbReference type="Proteomes" id="UP000651057"/>
    </source>
</evidence>
<dbReference type="RefSeq" id="WP_201916195.1">
    <property type="nucleotide sequence ID" value="NZ_BAABAX010000001.1"/>
</dbReference>
<keyword evidence="1" id="KW-0812">Transmembrane</keyword>
<name>A0A937D4H4_9FLAO</name>
<evidence type="ECO:0000313" key="2">
    <source>
        <dbReference type="EMBL" id="MBL0682194.1"/>
    </source>
</evidence>
<proteinExistence type="predicted"/>
<comment type="caution">
    <text evidence="2">The sequence shown here is derived from an EMBL/GenBank/DDBJ whole genome shotgun (WGS) entry which is preliminary data.</text>
</comment>
<keyword evidence="1" id="KW-0472">Membrane</keyword>
<sequence length="233" mass="27835">MKTQTKINIAIGVVATILLFVFMTYKQVEKGKHKKLEIEALFSICYELNRNLVDLNSELSSDMKSLKSYKKIDSIFKLDLAYRDELKYDFYLVIQDYGSYFDIETQGISRVNVIKDDTLGVNIRELYKYDLRSLPIIRYSDLDIDIREYYQNHFKIFENKQEGDVSLRNRNKLPSKGYKPNDFERLKNDPHYRSILDKLLKRRNHKINMYKQTIHKVEKTMRRIENYTGIVCI</sequence>
<evidence type="ECO:0000256" key="1">
    <source>
        <dbReference type="SAM" id="Phobius"/>
    </source>
</evidence>
<dbReference type="EMBL" id="JAERQJ010000001">
    <property type="protein sequence ID" value="MBL0682194.1"/>
    <property type="molecule type" value="Genomic_DNA"/>
</dbReference>
<reference evidence="2" key="1">
    <citation type="submission" date="2021-01" db="EMBL/GenBank/DDBJ databases">
        <authorList>
            <person name="Zhong Y.L."/>
        </authorList>
    </citation>
    <scope>NUCLEOTIDE SEQUENCE</scope>
    <source>
        <strain evidence="2">KCTC 23302</strain>
    </source>
</reference>
<organism evidence="2 3">
    <name type="scientific">Aquimarina mytili</name>
    <dbReference type="NCBI Taxonomy" id="874423"/>
    <lineage>
        <taxon>Bacteria</taxon>
        <taxon>Pseudomonadati</taxon>
        <taxon>Bacteroidota</taxon>
        <taxon>Flavobacteriia</taxon>
        <taxon>Flavobacteriales</taxon>
        <taxon>Flavobacteriaceae</taxon>
        <taxon>Aquimarina</taxon>
    </lineage>
</organism>
<dbReference type="AlphaFoldDB" id="A0A937D4H4"/>
<protein>
    <submittedName>
        <fullName evidence="2">Uncharacterized protein</fullName>
    </submittedName>
</protein>
<keyword evidence="1" id="KW-1133">Transmembrane helix</keyword>
<feature type="transmembrane region" description="Helical" evidence="1">
    <location>
        <begin position="6"/>
        <end position="25"/>
    </location>
</feature>
<keyword evidence="3" id="KW-1185">Reference proteome</keyword>